<dbReference type="EMBL" id="JXKH01000002">
    <property type="protein sequence ID" value="OJG19537.1"/>
    <property type="molecule type" value="Genomic_DNA"/>
</dbReference>
<organism evidence="1 2">
    <name type="scientific">Enterococcus canis</name>
    <dbReference type="NCBI Taxonomy" id="214095"/>
    <lineage>
        <taxon>Bacteria</taxon>
        <taxon>Bacillati</taxon>
        <taxon>Bacillota</taxon>
        <taxon>Bacilli</taxon>
        <taxon>Lactobacillales</taxon>
        <taxon>Enterococcaceae</taxon>
        <taxon>Enterococcus</taxon>
    </lineage>
</organism>
<reference evidence="1 2" key="1">
    <citation type="submission" date="2014-12" db="EMBL/GenBank/DDBJ databases">
        <title>Draft genome sequences of 29 type strains of Enterococci.</title>
        <authorList>
            <person name="Zhong Z."/>
            <person name="Sun Z."/>
            <person name="Liu W."/>
            <person name="Zhang W."/>
            <person name="Zhang H."/>
        </authorList>
    </citation>
    <scope>NUCLEOTIDE SEQUENCE [LARGE SCALE GENOMIC DNA]</scope>
    <source>
        <strain evidence="1 2">DSM 17029</strain>
    </source>
</reference>
<name>A0A1L8RIF6_9ENTE</name>
<dbReference type="Proteomes" id="UP000181884">
    <property type="component" value="Unassembled WGS sequence"/>
</dbReference>
<evidence type="ECO:0000313" key="2">
    <source>
        <dbReference type="Proteomes" id="UP000181884"/>
    </source>
</evidence>
<comment type="caution">
    <text evidence="1">The sequence shown here is derived from an EMBL/GenBank/DDBJ whole genome shotgun (WGS) entry which is preliminary data.</text>
</comment>
<dbReference type="STRING" id="214095.RU97_GL001108"/>
<dbReference type="InterPro" id="IPR007553">
    <property type="entry name" value="2-thiour_desulf"/>
</dbReference>
<evidence type="ECO:0000313" key="1">
    <source>
        <dbReference type="EMBL" id="OJG19537.1"/>
    </source>
</evidence>
<dbReference type="PANTHER" id="PTHR30087:SF1">
    <property type="entry name" value="HYPOTHETICAL CYTOSOLIC PROTEIN"/>
    <property type="match status" value="1"/>
</dbReference>
<proteinExistence type="predicted"/>
<dbReference type="PANTHER" id="PTHR30087">
    <property type="entry name" value="INNER MEMBRANE PROTEIN"/>
    <property type="match status" value="1"/>
</dbReference>
<accession>A0A1L8RIF6</accession>
<protein>
    <submittedName>
        <fullName evidence="1">Uncharacterized protein</fullName>
    </submittedName>
</protein>
<dbReference type="Pfam" id="PF04463">
    <property type="entry name" value="2-thiour_desulf"/>
    <property type="match status" value="1"/>
</dbReference>
<gene>
    <name evidence="1" type="ORF">RU97_GL001108</name>
</gene>
<keyword evidence="2" id="KW-1185">Reference proteome</keyword>
<sequence length="164" mass="17168">MTGGGAMIGVSACLGGELCRYDGSSKTIPQLAELIAQGQARAVCPEVLGGLPIPRDPAEIKGGDGFDVWTGRASVITNRGEDVTESFKKGAIQAYEVLIAAGIDRLIMKEKSPSCGSKWLYDGSFSGQLKAGVGVATAYFTIKGLKIFSEADWEQAISAGVFDE</sequence>
<dbReference type="AlphaFoldDB" id="A0A1L8RIF6"/>